<organism evidence="1 2">
    <name type="scientific">Linderina macrospora</name>
    <dbReference type="NCBI Taxonomy" id="4868"/>
    <lineage>
        <taxon>Eukaryota</taxon>
        <taxon>Fungi</taxon>
        <taxon>Fungi incertae sedis</taxon>
        <taxon>Zoopagomycota</taxon>
        <taxon>Kickxellomycotina</taxon>
        <taxon>Kickxellomycetes</taxon>
        <taxon>Kickxellales</taxon>
        <taxon>Kickxellaceae</taxon>
        <taxon>Linderina</taxon>
    </lineage>
</organism>
<accession>A0ACC1JF41</accession>
<evidence type="ECO:0000313" key="1">
    <source>
        <dbReference type="EMBL" id="KAJ1949638.1"/>
    </source>
</evidence>
<dbReference type="Proteomes" id="UP001150603">
    <property type="component" value="Unassembled WGS sequence"/>
</dbReference>
<reference evidence="1" key="1">
    <citation type="submission" date="2022-07" db="EMBL/GenBank/DDBJ databases">
        <title>Phylogenomic reconstructions and comparative analyses of Kickxellomycotina fungi.</title>
        <authorList>
            <person name="Reynolds N.K."/>
            <person name="Stajich J.E."/>
            <person name="Barry K."/>
            <person name="Grigoriev I.V."/>
            <person name="Crous P."/>
            <person name="Smith M.E."/>
        </authorList>
    </citation>
    <scope>NUCLEOTIDE SEQUENCE</scope>
    <source>
        <strain evidence="1">NRRL 5244</strain>
    </source>
</reference>
<comment type="caution">
    <text evidence="1">The sequence shown here is derived from an EMBL/GenBank/DDBJ whole genome shotgun (WGS) entry which is preliminary data.</text>
</comment>
<evidence type="ECO:0000313" key="2">
    <source>
        <dbReference type="Proteomes" id="UP001150603"/>
    </source>
</evidence>
<name>A0ACC1JF41_9FUNG</name>
<sequence length="478" mass="52910">MRALNAGFAWLSANYLGGIPIDRIATIAGVLFSYALAHAFRRIPATSASLRHAFSIVSTLFLFGAVQEQYIGLAHLLAGSLVIYGMMKTLKGSLMPKAVFLVAMLHMSFSQLRRQWGESGTVSFDYTGAQMVFVIKVTSLAYCVYDGTCDPKTLSTYQRKNAIVGVPSLLEFLGYVSFFPGFAVGPAFELATYRRMISFDNRQASRQVNARAYTTLLVGVFWVAIVVLYGDKYSFGFMATDEFGQWPFVSKAVFMGVAGLVTRGAYYAAWKMSEGACMLAGLGFDGYCEDGSIAWLDIANVRVFDVESSSSLKSMIDAWNIGTNTWLRHHVYMRLNQGSGSSSHATLLTFLVSAWWHGFYPGYYLTFFIASLASNAARVLRKNLRPLMVSKEDDMEKRRPPAKLAYDAVGWVISKFTLDFAVIPFMLLNIAPSIKAWKNFYFAVPVGIVAVELSFKVLGAGRLLKPYAKDQKVANKTT</sequence>
<keyword evidence="1" id="KW-0012">Acyltransferase</keyword>
<gene>
    <name evidence="1" type="primary">ale1</name>
    <name evidence="1" type="ORF">FBU59_001056</name>
</gene>
<keyword evidence="2" id="KW-1185">Reference proteome</keyword>
<proteinExistence type="predicted"/>
<protein>
    <submittedName>
        <fullName evidence="1">Lysophospholipid acyltransferase</fullName>
    </submittedName>
</protein>
<keyword evidence="1" id="KW-0808">Transferase</keyword>
<dbReference type="EMBL" id="JANBPW010000402">
    <property type="protein sequence ID" value="KAJ1949638.1"/>
    <property type="molecule type" value="Genomic_DNA"/>
</dbReference>